<evidence type="ECO:0000313" key="2">
    <source>
        <dbReference type="EMBL" id="MCQ5342045.1"/>
    </source>
</evidence>
<dbReference type="Proteomes" id="UP001206692">
    <property type="component" value="Unassembled WGS sequence"/>
</dbReference>
<evidence type="ECO:0008006" key="4">
    <source>
        <dbReference type="Google" id="ProtNLM"/>
    </source>
</evidence>
<comment type="caution">
    <text evidence="2">The sequence shown here is derived from an EMBL/GenBank/DDBJ whole genome shotgun (WGS) entry which is preliminary data.</text>
</comment>
<name>A0ABT1SQ92_9FIRM</name>
<gene>
    <name evidence="2" type="ORF">NE675_03190</name>
</gene>
<proteinExistence type="predicted"/>
<evidence type="ECO:0000313" key="3">
    <source>
        <dbReference type="Proteomes" id="UP001206692"/>
    </source>
</evidence>
<organism evidence="2 3">
    <name type="scientific">Megasphaera massiliensis</name>
    <dbReference type="NCBI Taxonomy" id="1232428"/>
    <lineage>
        <taxon>Bacteria</taxon>
        <taxon>Bacillati</taxon>
        <taxon>Bacillota</taxon>
        <taxon>Negativicutes</taxon>
        <taxon>Veillonellales</taxon>
        <taxon>Veillonellaceae</taxon>
        <taxon>Megasphaera</taxon>
    </lineage>
</organism>
<dbReference type="RefSeq" id="WP_062411163.1">
    <property type="nucleotide sequence ID" value="NZ_JAJCIO010000009.1"/>
</dbReference>
<protein>
    <recommendedName>
        <fullName evidence="4">DUF4136 domain-containing protein</fullName>
    </recommendedName>
</protein>
<dbReference type="EMBL" id="JANGEW010000004">
    <property type="protein sequence ID" value="MCQ5342045.1"/>
    <property type="molecule type" value="Genomic_DNA"/>
</dbReference>
<accession>A0ABT1SQ92</accession>
<feature type="signal peptide" evidence="1">
    <location>
        <begin position="1"/>
        <end position="20"/>
    </location>
</feature>
<evidence type="ECO:0000256" key="1">
    <source>
        <dbReference type="SAM" id="SignalP"/>
    </source>
</evidence>
<sequence>MKKIVLLLLFFLLSAIAVSADSVRFDNMRTVVIADTTQDNYAARYMKRALVQPFRIPYWNRIDTPAILSPSDVTEENLRRLASQYKADVVLVPVVQTWYWRQFMSGYRLRADSEMYTEYRYRLTVYAYDKRTDRMSSYSDSGRDIESTSILNNPDDVLYPAMARILQKLPYKRIPTDIETTSSTIPGLQTKTTDGGAKILTNTFPQSI</sequence>
<keyword evidence="1" id="KW-0732">Signal</keyword>
<feature type="chain" id="PRO_5046546488" description="DUF4136 domain-containing protein" evidence="1">
    <location>
        <begin position="21"/>
        <end position="208"/>
    </location>
</feature>
<keyword evidence="3" id="KW-1185">Reference proteome</keyword>
<reference evidence="2 3" key="1">
    <citation type="submission" date="2022-06" db="EMBL/GenBank/DDBJ databases">
        <title>Isolation of gut microbiota from human fecal samples.</title>
        <authorList>
            <person name="Pamer E.G."/>
            <person name="Barat B."/>
            <person name="Waligurski E."/>
            <person name="Medina S."/>
            <person name="Paddock L."/>
            <person name="Mostad J."/>
        </authorList>
    </citation>
    <scope>NUCLEOTIDE SEQUENCE [LARGE SCALE GENOMIC DNA]</scope>
    <source>
        <strain evidence="2 3">DFI.1.1</strain>
    </source>
</reference>